<dbReference type="EMBL" id="BGZK01001965">
    <property type="protein sequence ID" value="GBP88913.1"/>
    <property type="molecule type" value="Genomic_DNA"/>
</dbReference>
<dbReference type="OrthoDB" id="8142070at2759"/>
<protein>
    <submittedName>
        <fullName evidence="1">Uncharacterized protein</fullName>
    </submittedName>
</protein>
<proteinExistence type="predicted"/>
<accession>A0A4C1ZNV7</accession>
<dbReference type="AlphaFoldDB" id="A0A4C1ZNV7"/>
<dbReference type="Proteomes" id="UP000299102">
    <property type="component" value="Unassembled WGS sequence"/>
</dbReference>
<organism evidence="1 2">
    <name type="scientific">Eumeta variegata</name>
    <name type="common">Bagworm moth</name>
    <name type="synonym">Eumeta japonica</name>
    <dbReference type="NCBI Taxonomy" id="151549"/>
    <lineage>
        <taxon>Eukaryota</taxon>
        <taxon>Metazoa</taxon>
        <taxon>Ecdysozoa</taxon>
        <taxon>Arthropoda</taxon>
        <taxon>Hexapoda</taxon>
        <taxon>Insecta</taxon>
        <taxon>Pterygota</taxon>
        <taxon>Neoptera</taxon>
        <taxon>Endopterygota</taxon>
        <taxon>Lepidoptera</taxon>
        <taxon>Glossata</taxon>
        <taxon>Ditrysia</taxon>
        <taxon>Tineoidea</taxon>
        <taxon>Psychidae</taxon>
        <taxon>Oiketicinae</taxon>
        <taxon>Eumeta</taxon>
    </lineage>
</organism>
<sequence>MQQPPFFQQGSLYRGHVQELFGYHEFLFTDHFSFGLHVSQSDFDHVVMISNPQRELRDVIEENMVVEVSIVCLYGHSFVVDPLEYSPFNFRGFTPFAVLPMTVLCSRNYI</sequence>
<comment type="caution">
    <text evidence="1">The sequence shown here is derived from an EMBL/GenBank/DDBJ whole genome shotgun (WGS) entry which is preliminary data.</text>
</comment>
<gene>
    <name evidence="1" type="ORF">EVAR_67385_1</name>
</gene>
<reference evidence="1 2" key="1">
    <citation type="journal article" date="2019" name="Commun. Biol.">
        <title>The bagworm genome reveals a unique fibroin gene that provides high tensile strength.</title>
        <authorList>
            <person name="Kono N."/>
            <person name="Nakamura H."/>
            <person name="Ohtoshi R."/>
            <person name="Tomita M."/>
            <person name="Numata K."/>
            <person name="Arakawa K."/>
        </authorList>
    </citation>
    <scope>NUCLEOTIDE SEQUENCE [LARGE SCALE GENOMIC DNA]</scope>
</reference>
<evidence type="ECO:0000313" key="2">
    <source>
        <dbReference type="Proteomes" id="UP000299102"/>
    </source>
</evidence>
<name>A0A4C1ZNV7_EUMVA</name>
<evidence type="ECO:0000313" key="1">
    <source>
        <dbReference type="EMBL" id="GBP88913.1"/>
    </source>
</evidence>
<keyword evidence="2" id="KW-1185">Reference proteome</keyword>